<dbReference type="PANTHER" id="PTHR40626">
    <property type="entry name" value="MIP31509P"/>
    <property type="match status" value="1"/>
</dbReference>
<evidence type="ECO:0000313" key="12">
    <source>
        <dbReference type="EMBL" id="CAH01766.1"/>
    </source>
</evidence>
<feature type="domain" description="C2H2-type" evidence="11">
    <location>
        <begin position="20"/>
        <end position="50"/>
    </location>
</feature>
<keyword evidence="4 9" id="KW-0863">Zinc-finger</keyword>
<evidence type="ECO:0000256" key="5">
    <source>
        <dbReference type="ARBA" id="ARBA00022833"/>
    </source>
</evidence>
<dbReference type="PROSITE" id="PS00028">
    <property type="entry name" value="ZINC_FINGER_C2H2_1"/>
    <property type="match status" value="1"/>
</dbReference>
<evidence type="ECO:0000256" key="9">
    <source>
        <dbReference type="PROSITE-ProRule" id="PRU00042"/>
    </source>
</evidence>
<dbReference type="PaxDb" id="284590-Q6CT24"/>
<gene>
    <name evidence="12" type="ORF">KLLA0_C16005g</name>
</gene>
<protein>
    <submittedName>
        <fullName evidence="12">KLLA0C16005p</fullName>
    </submittedName>
</protein>
<proteinExistence type="predicted"/>
<evidence type="ECO:0000256" key="8">
    <source>
        <dbReference type="ARBA" id="ARBA00023242"/>
    </source>
</evidence>
<feature type="region of interest" description="Disordered" evidence="10">
    <location>
        <begin position="85"/>
        <end position="118"/>
    </location>
</feature>
<keyword evidence="7" id="KW-0804">Transcription</keyword>
<evidence type="ECO:0000256" key="2">
    <source>
        <dbReference type="ARBA" id="ARBA00022723"/>
    </source>
</evidence>
<evidence type="ECO:0000313" key="13">
    <source>
        <dbReference type="Proteomes" id="UP000000598"/>
    </source>
</evidence>
<dbReference type="PANTHER" id="PTHR40626:SF32">
    <property type="entry name" value="ZINC FINGER PROTEIN RST2"/>
    <property type="match status" value="1"/>
</dbReference>
<feature type="compositionally biased region" description="Low complexity" evidence="10">
    <location>
        <begin position="88"/>
        <end position="107"/>
    </location>
</feature>
<evidence type="ECO:0000256" key="7">
    <source>
        <dbReference type="ARBA" id="ARBA00023163"/>
    </source>
</evidence>
<dbReference type="PROSITE" id="PS50157">
    <property type="entry name" value="ZINC_FINGER_C2H2_2"/>
    <property type="match status" value="2"/>
</dbReference>
<organism evidence="12 13">
    <name type="scientific">Kluyveromyces lactis (strain ATCC 8585 / CBS 2359 / DSM 70799 / NBRC 1267 / NRRL Y-1140 / WM37)</name>
    <name type="common">Yeast</name>
    <name type="synonym">Candida sphaerica</name>
    <dbReference type="NCBI Taxonomy" id="284590"/>
    <lineage>
        <taxon>Eukaryota</taxon>
        <taxon>Fungi</taxon>
        <taxon>Dikarya</taxon>
        <taxon>Ascomycota</taxon>
        <taxon>Saccharomycotina</taxon>
        <taxon>Saccharomycetes</taxon>
        <taxon>Saccharomycetales</taxon>
        <taxon>Saccharomycetaceae</taxon>
        <taxon>Kluyveromyces</taxon>
    </lineage>
</organism>
<name>Q6CT24_KLULA</name>
<evidence type="ECO:0000256" key="3">
    <source>
        <dbReference type="ARBA" id="ARBA00022737"/>
    </source>
</evidence>
<keyword evidence="2" id="KW-0479">Metal-binding</keyword>
<accession>Q6CT24</accession>
<sequence length="331" mass="35329">MPKSLRKKVHSSSTSCNKSFKCQGFGDCRMEFTRQEHLARHIRKHTGEQPFQCHLCLRFFSRLDNLKQHVESVHSVSMATSQLKNSKSTAPCCPGTGTGTSSSTTASPPTPEVLAESSNCSSACNDNPCSSHSIEGLQQPLPAKPASGVFQPFLDVKSTNSNPHLSPLSTASSFSASGYRSASLPLLQFNLSQYLPMMQGIPQGFPQVYSHAMGPNMTASVPAAAAAAAAAPPPPVLSSHMYASSFYYASPVRPVRNCNYGLRTLSSTPVSLAPVPAPTTCGNSSYSLPPPSISYPTSRAQLISTIDSEAHQTSLRKVSTPKKLSLEHILS</sequence>
<dbReference type="GO" id="GO:0000978">
    <property type="term" value="F:RNA polymerase II cis-regulatory region sequence-specific DNA binding"/>
    <property type="evidence" value="ECO:0007669"/>
    <property type="project" value="InterPro"/>
</dbReference>
<evidence type="ECO:0000256" key="1">
    <source>
        <dbReference type="ARBA" id="ARBA00004123"/>
    </source>
</evidence>
<dbReference type="eggNOG" id="KOG1721">
    <property type="taxonomic scope" value="Eukaryota"/>
</dbReference>
<keyword evidence="6" id="KW-0805">Transcription regulation</keyword>
<dbReference type="AlphaFoldDB" id="Q6CT24"/>
<dbReference type="SUPFAM" id="SSF57667">
    <property type="entry name" value="beta-beta-alpha zinc fingers"/>
    <property type="match status" value="1"/>
</dbReference>
<evidence type="ECO:0000256" key="10">
    <source>
        <dbReference type="SAM" id="MobiDB-lite"/>
    </source>
</evidence>
<dbReference type="KEGG" id="kla:KLLA0_C16005g"/>
<dbReference type="HOGENOM" id="CLU_839554_0_0_1"/>
<evidence type="ECO:0000256" key="6">
    <source>
        <dbReference type="ARBA" id="ARBA00023015"/>
    </source>
</evidence>
<dbReference type="EMBL" id="CR382123">
    <property type="protein sequence ID" value="CAH01766.1"/>
    <property type="molecule type" value="Genomic_DNA"/>
</dbReference>
<evidence type="ECO:0000256" key="4">
    <source>
        <dbReference type="ARBA" id="ARBA00022771"/>
    </source>
</evidence>
<dbReference type="GO" id="GO:0000785">
    <property type="term" value="C:chromatin"/>
    <property type="evidence" value="ECO:0007669"/>
    <property type="project" value="TreeGrafter"/>
</dbReference>
<dbReference type="STRING" id="284590.Q6CT24"/>
<dbReference type="InParanoid" id="Q6CT24"/>
<evidence type="ECO:0000259" key="11">
    <source>
        <dbReference type="PROSITE" id="PS50157"/>
    </source>
</evidence>
<keyword evidence="3" id="KW-0677">Repeat</keyword>
<dbReference type="InterPro" id="IPR051059">
    <property type="entry name" value="VerF-like"/>
</dbReference>
<keyword evidence="5" id="KW-0862">Zinc</keyword>
<dbReference type="Gene3D" id="3.30.160.60">
    <property type="entry name" value="Classic Zinc Finger"/>
    <property type="match status" value="2"/>
</dbReference>
<dbReference type="InterPro" id="IPR036236">
    <property type="entry name" value="Znf_C2H2_sf"/>
</dbReference>
<dbReference type="SMART" id="SM00355">
    <property type="entry name" value="ZnF_C2H2"/>
    <property type="match status" value="2"/>
</dbReference>
<dbReference type="FunFam" id="3.30.160.60:FF:000032">
    <property type="entry name" value="Krueppel-like factor 4"/>
    <property type="match status" value="1"/>
</dbReference>
<dbReference type="InterPro" id="IPR013087">
    <property type="entry name" value="Znf_C2H2_type"/>
</dbReference>
<dbReference type="Proteomes" id="UP000000598">
    <property type="component" value="Chromosome C"/>
</dbReference>
<dbReference type="GO" id="GO:0005634">
    <property type="term" value="C:nucleus"/>
    <property type="evidence" value="ECO:0007669"/>
    <property type="project" value="UniProtKB-SubCell"/>
</dbReference>
<feature type="domain" description="C2H2-type" evidence="11">
    <location>
        <begin position="51"/>
        <end position="79"/>
    </location>
</feature>
<comment type="subcellular location">
    <subcellularLocation>
        <location evidence="1">Nucleus</location>
    </subcellularLocation>
</comment>
<reference evidence="12 13" key="1">
    <citation type="journal article" date="2004" name="Nature">
        <title>Genome evolution in yeasts.</title>
        <authorList>
            <consortium name="Genolevures"/>
            <person name="Dujon B."/>
            <person name="Sherman D."/>
            <person name="Fischer G."/>
            <person name="Durrens P."/>
            <person name="Casaregola S."/>
            <person name="Lafontaine I."/>
            <person name="de Montigny J."/>
            <person name="Marck C."/>
            <person name="Neuveglise C."/>
            <person name="Talla E."/>
            <person name="Goffard N."/>
            <person name="Frangeul L."/>
            <person name="Aigle M."/>
            <person name="Anthouard V."/>
            <person name="Babour A."/>
            <person name="Barbe V."/>
            <person name="Barnay S."/>
            <person name="Blanchin S."/>
            <person name="Beckerich J.M."/>
            <person name="Beyne E."/>
            <person name="Bleykasten C."/>
            <person name="Boisrame A."/>
            <person name="Boyer J."/>
            <person name="Cattolico L."/>
            <person name="Confanioleri F."/>
            <person name="de Daruvar A."/>
            <person name="Despons L."/>
            <person name="Fabre E."/>
            <person name="Fairhead C."/>
            <person name="Ferry-Dumazet H."/>
            <person name="Groppi A."/>
            <person name="Hantraye F."/>
            <person name="Hennequin C."/>
            <person name="Jauniaux N."/>
            <person name="Joyet P."/>
            <person name="Kachouri R."/>
            <person name="Kerrest A."/>
            <person name="Koszul R."/>
            <person name="Lemaire M."/>
            <person name="Lesur I."/>
            <person name="Ma L."/>
            <person name="Muller H."/>
            <person name="Nicaud J.M."/>
            <person name="Nikolski M."/>
            <person name="Oztas S."/>
            <person name="Ozier-Kalogeropoulos O."/>
            <person name="Pellenz S."/>
            <person name="Potier S."/>
            <person name="Richard G.F."/>
            <person name="Straub M.L."/>
            <person name="Suleau A."/>
            <person name="Swennene D."/>
            <person name="Tekaia F."/>
            <person name="Wesolowski-Louvel M."/>
            <person name="Westhof E."/>
            <person name="Wirth B."/>
            <person name="Zeniou-Meyer M."/>
            <person name="Zivanovic I."/>
            <person name="Bolotin-Fukuhara M."/>
            <person name="Thierry A."/>
            <person name="Bouchier C."/>
            <person name="Caudron B."/>
            <person name="Scarpelli C."/>
            <person name="Gaillardin C."/>
            <person name="Weissenbach J."/>
            <person name="Wincker P."/>
            <person name="Souciet J.L."/>
        </authorList>
    </citation>
    <scope>NUCLEOTIDE SEQUENCE [LARGE SCALE GENOMIC DNA]</scope>
    <source>
        <strain evidence="13">ATCC 8585 / CBS 2359 / DSM 70799 / NBRC 1267 / NRRL Y-1140 / WM37</strain>
    </source>
</reference>
<dbReference type="GO" id="GO:0008270">
    <property type="term" value="F:zinc ion binding"/>
    <property type="evidence" value="ECO:0007669"/>
    <property type="project" value="UniProtKB-KW"/>
</dbReference>
<keyword evidence="8" id="KW-0539">Nucleus</keyword>
<keyword evidence="13" id="KW-1185">Reference proteome</keyword>
<dbReference type="GO" id="GO:0000981">
    <property type="term" value="F:DNA-binding transcription factor activity, RNA polymerase II-specific"/>
    <property type="evidence" value="ECO:0007669"/>
    <property type="project" value="InterPro"/>
</dbReference>
<dbReference type="Pfam" id="PF00096">
    <property type="entry name" value="zf-C2H2"/>
    <property type="match status" value="2"/>
</dbReference>